<proteinExistence type="predicted"/>
<keyword evidence="1" id="KW-0472">Membrane</keyword>
<dbReference type="Proteomes" id="UP000260005">
    <property type="component" value="Segment"/>
</dbReference>
<organism evidence="2 3">
    <name type="scientific">Enterococcus phage EF1</name>
    <dbReference type="NCBI Taxonomy" id="2025813"/>
    <lineage>
        <taxon>Viruses</taxon>
        <taxon>Duplodnaviria</taxon>
        <taxon>Heunggongvirae</taxon>
        <taxon>Uroviricota</taxon>
        <taxon>Caudoviricetes</taxon>
    </lineage>
</organism>
<name>A0A249XXP4_9CAUD</name>
<evidence type="ECO:0000313" key="3">
    <source>
        <dbReference type="Proteomes" id="UP000260005"/>
    </source>
</evidence>
<keyword evidence="3" id="KW-1185">Reference proteome</keyword>
<dbReference type="EMBL" id="MF001358">
    <property type="protein sequence ID" value="ASZ76753.1"/>
    <property type="molecule type" value="Genomic_DNA"/>
</dbReference>
<feature type="transmembrane region" description="Helical" evidence="1">
    <location>
        <begin position="29"/>
        <end position="59"/>
    </location>
</feature>
<evidence type="ECO:0000256" key="1">
    <source>
        <dbReference type="SAM" id="Phobius"/>
    </source>
</evidence>
<sequence length="184" mass="21083">MIFFIIVFAAIFVNMYRRGRKVIDKEDQGVTFLFSVAIGSIFQATAVSLVAIFLTLGYYKITNSYELSMVVTPLTYINSEQDYIVHKNGESDEVDFYTFATLEVDGNTKLYKNIEMNENTDVIIDNRTKRPRLERAVGLIPTTLWTYIISLNRKEATTISYKLIVPEGAIIEMHEQEKLDAGRK</sequence>
<keyword evidence="1" id="KW-1133">Transmembrane helix</keyword>
<keyword evidence="1" id="KW-0812">Transmembrane</keyword>
<reference evidence="2 3" key="1">
    <citation type="submission" date="2017-04" db="EMBL/GenBank/DDBJ databases">
        <title>Complete Genome Sequence of Lytic Bacteriophage EF1 Infecting Enterococcus faecalis Isolates.</title>
        <authorList>
            <person name="Kim D."/>
            <person name="Kim Y.J."/>
            <person name="Han B.K."/>
            <person name="Kim H."/>
        </authorList>
    </citation>
    <scope>NUCLEOTIDE SEQUENCE [LARGE SCALE GENOMIC DNA]</scope>
</reference>
<protein>
    <submittedName>
        <fullName evidence="2">Uncharacterized protein</fullName>
    </submittedName>
</protein>
<accession>A0A249XXP4</accession>
<evidence type="ECO:0000313" key="2">
    <source>
        <dbReference type="EMBL" id="ASZ76753.1"/>
    </source>
</evidence>